<dbReference type="Pfam" id="PF00563">
    <property type="entry name" value="EAL"/>
    <property type="match status" value="1"/>
</dbReference>
<dbReference type="Gene3D" id="3.30.70.270">
    <property type="match status" value="1"/>
</dbReference>
<evidence type="ECO:0000256" key="2">
    <source>
        <dbReference type="SAM" id="Phobius"/>
    </source>
</evidence>
<feature type="domain" description="GGDEF" evidence="5">
    <location>
        <begin position="313"/>
        <end position="446"/>
    </location>
</feature>
<dbReference type="InterPro" id="IPR029787">
    <property type="entry name" value="Nucleotide_cyclase"/>
</dbReference>
<dbReference type="GO" id="GO:0071111">
    <property type="term" value="F:cyclic-guanylate-specific phosphodiesterase activity"/>
    <property type="evidence" value="ECO:0007669"/>
    <property type="project" value="UniProtKB-EC"/>
</dbReference>
<dbReference type="EMBL" id="JACIJD010000051">
    <property type="protein sequence ID" value="MBB5696535.1"/>
    <property type="molecule type" value="Genomic_DNA"/>
</dbReference>
<dbReference type="InterPro" id="IPR052155">
    <property type="entry name" value="Biofilm_reg_signaling"/>
</dbReference>
<sequence length="737" mass="78633">MSGAAASRGLLARLRTAVRLSNWPFAVKMAFCPALAMVGLLGMGLHGILTSSQQAELIGELVEQDLAAATRLASSATELQGINGALYRLTTLQAGRSPVSDLEAHIVALLERTSALALGLERQAIGNAPQGAARLLGLAADVRIYSEAIDVFGSMLAIDFPSAVEFIVPFDGNANRLLLEMGALASEAVEEARGRAAASTGMAQRAHLVLTGAALTGALLLFGVSAVLTRRTVSGVKQIASVTERVAQGSTEPELESLARGDELGTIVRSLAVFRENISQIAFLAHHDPLTRLPNRVLFHDRVRQCLARADGRGFTVLCLDLDRFKAVNDTLGHPVGDALLCQVADRLRACVRQDDTVARLGGDEFAIVLPHILDTEEINALATRIIKAISAGYEVNGHQVGIGTSIGVAVAQADGVTSHELLKNADTALYGAKSNGRGTVCFYEAAMNASLQNRRALEMGLRQALVRDEFLLHYQPLVDARTHEILGFEALIRWAHPERGLVAPSEFISIAESCGLIGEIGRWTLRRACLDARSWPGQVKVAVNLSPVQFKDRQLVEAVRAVLEESGLAPERLELEITESVLLHDSEAVLSSLHRIKALGVQISMDDFGTGYSSLSYLRSFPFDKIKIDRSFVRDLPHDTNSVAIVRAVVGLSGTFGISVTAEGVETSEQARQLALEDCDQLQGYLFSRPIPAAGIPELIGRLADAAPSAGAVADLGVDPLSLHTVPWPAVVGKSA</sequence>
<dbReference type="Pfam" id="PF00672">
    <property type="entry name" value="HAMP"/>
    <property type="match status" value="1"/>
</dbReference>
<protein>
    <submittedName>
        <fullName evidence="6">Diguanylate cyclase (GGDEF)-like protein</fullName>
    </submittedName>
</protein>
<dbReference type="CDD" id="cd01948">
    <property type="entry name" value="EAL"/>
    <property type="match status" value="1"/>
</dbReference>
<dbReference type="AlphaFoldDB" id="A0A840Y723"/>
<keyword evidence="2" id="KW-0472">Membrane</keyword>
<dbReference type="InterPro" id="IPR043128">
    <property type="entry name" value="Rev_trsase/Diguanyl_cyclase"/>
</dbReference>
<dbReference type="SUPFAM" id="SSF158472">
    <property type="entry name" value="HAMP domain-like"/>
    <property type="match status" value="1"/>
</dbReference>
<dbReference type="PROSITE" id="PS50885">
    <property type="entry name" value="HAMP"/>
    <property type="match status" value="1"/>
</dbReference>
<dbReference type="SUPFAM" id="SSF141868">
    <property type="entry name" value="EAL domain-like"/>
    <property type="match status" value="1"/>
</dbReference>
<dbReference type="FunFam" id="3.30.70.270:FF:000001">
    <property type="entry name" value="Diguanylate cyclase domain protein"/>
    <property type="match status" value="1"/>
</dbReference>
<organism evidence="6 7">
    <name type="scientific">Muricoccus pecuniae</name>
    <dbReference type="NCBI Taxonomy" id="693023"/>
    <lineage>
        <taxon>Bacteria</taxon>
        <taxon>Pseudomonadati</taxon>
        <taxon>Pseudomonadota</taxon>
        <taxon>Alphaproteobacteria</taxon>
        <taxon>Acetobacterales</taxon>
        <taxon>Roseomonadaceae</taxon>
        <taxon>Muricoccus</taxon>
    </lineage>
</organism>
<dbReference type="Pfam" id="PF00990">
    <property type="entry name" value="GGDEF"/>
    <property type="match status" value="1"/>
</dbReference>
<dbReference type="RefSeq" id="WP_184522003.1">
    <property type="nucleotide sequence ID" value="NZ_JACIJD010000051.1"/>
</dbReference>
<dbReference type="Gene3D" id="3.20.20.450">
    <property type="entry name" value="EAL domain"/>
    <property type="match status" value="1"/>
</dbReference>
<feature type="transmembrane region" description="Helical" evidence="2">
    <location>
        <begin position="25"/>
        <end position="49"/>
    </location>
</feature>
<evidence type="ECO:0000259" key="4">
    <source>
        <dbReference type="PROSITE" id="PS50885"/>
    </source>
</evidence>
<dbReference type="Gene3D" id="6.10.340.10">
    <property type="match status" value="1"/>
</dbReference>
<dbReference type="SMART" id="SM00052">
    <property type="entry name" value="EAL"/>
    <property type="match status" value="1"/>
</dbReference>
<dbReference type="InterPro" id="IPR001633">
    <property type="entry name" value="EAL_dom"/>
</dbReference>
<dbReference type="PROSITE" id="PS50883">
    <property type="entry name" value="EAL"/>
    <property type="match status" value="1"/>
</dbReference>
<dbReference type="SUPFAM" id="SSF55073">
    <property type="entry name" value="Nucleotide cyclase"/>
    <property type="match status" value="1"/>
</dbReference>
<evidence type="ECO:0000313" key="6">
    <source>
        <dbReference type="EMBL" id="MBB5696535.1"/>
    </source>
</evidence>
<feature type="domain" description="EAL" evidence="3">
    <location>
        <begin position="455"/>
        <end position="705"/>
    </location>
</feature>
<dbReference type="PANTHER" id="PTHR44757:SF2">
    <property type="entry name" value="BIOFILM ARCHITECTURE MAINTENANCE PROTEIN MBAA"/>
    <property type="match status" value="1"/>
</dbReference>
<evidence type="ECO:0000259" key="5">
    <source>
        <dbReference type="PROSITE" id="PS50887"/>
    </source>
</evidence>
<keyword evidence="2" id="KW-0812">Transmembrane</keyword>
<proteinExistence type="predicted"/>
<gene>
    <name evidence="6" type="ORF">FHS87_004606</name>
</gene>
<dbReference type="FunFam" id="3.20.20.450:FF:000001">
    <property type="entry name" value="Cyclic di-GMP phosphodiesterase yahA"/>
    <property type="match status" value="1"/>
</dbReference>
<dbReference type="Proteomes" id="UP000580654">
    <property type="component" value="Unassembled WGS sequence"/>
</dbReference>
<dbReference type="CDD" id="cd01949">
    <property type="entry name" value="GGDEF"/>
    <property type="match status" value="1"/>
</dbReference>
<evidence type="ECO:0000256" key="1">
    <source>
        <dbReference type="ARBA" id="ARBA00051114"/>
    </source>
</evidence>
<dbReference type="NCBIfam" id="TIGR00254">
    <property type="entry name" value="GGDEF"/>
    <property type="match status" value="1"/>
</dbReference>
<feature type="domain" description="HAMP" evidence="4">
    <location>
        <begin position="230"/>
        <end position="283"/>
    </location>
</feature>
<name>A0A840Y723_9PROT</name>
<evidence type="ECO:0000313" key="7">
    <source>
        <dbReference type="Proteomes" id="UP000580654"/>
    </source>
</evidence>
<dbReference type="PROSITE" id="PS50887">
    <property type="entry name" value="GGDEF"/>
    <property type="match status" value="1"/>
</dbReference>
<dbReference type="GO" id="GO:0007165">
    <property type="term" value="P:signal transduction"/>
    <property type="evidence" value="ECO:0007669"/>
    <property type="project" value="InterPro"/>
</dbReference>
<keyword evidence="7" id="KW-1185">Reference proteome</keyword>
<dbReference type="PANTHER" id="PTHR44757">
    <property type="entry name" value="DIGUANYLATE CYCLASE DGCP"/>
    <property type="match status" value="1"/>
</dbReference>
<dbReference type="GO" id="GO:0071732">
    <property type="term" value="P:cellular response to nitric oxide"/>
    <property type="evidence" value="ECO:0007669"/>
    <property type="project" value="UniProtKB-ARBA"/>
</dbReference>
<comment type="catalytic activity">
    <reaction evidence="1">
        <text>3',3'-c-di-GMP + H2O = 5'-phosphoguanylyl(3'-&gt;5')guanosine + H(+)</text>
        <dbReference type="Rhea" id="RHEA:24902"/>
        <dbReference type="ChEBI" id="CHEBI:15377"/>
        <dbReference type="ChEBI" id="CHEBI:15378"/>
        <dbReference type="ChEBI" id="CHEBI:58754"/>
        <dbReference type="ChEBI" id="CHEBI:58805"/>
        <dbReference type="EC" id="3.1.4.52"/>
    </reaction>
    <physiologicalReaction direction="left-to-right" evidence="1">
        <dbReference type="Rhea" id="RHEA:24903"/>
    </physiologicalReaction>
</comment>
<dbReference type="GO" id="GO:0016020">
    <property type="term" value="C:membrane"/>
    <property type="evidence" value="ECO:0007669"/>
    <property type="project" value="InterPro"/>
</dbReference>
<dbReference type="InterPro" id="IPR003660">
    <property type="entry name" value="HAMP_dom"/>
</dbReference>
<dbReference type="SMART" id="SM00267">
    <property type="entry name" value="GGDEF"/>
    <property type="match status" value="1"/>
</dbReference>
<evidence type="ECO:0000259" key="3">
    <source>
        <dbReference type="PROSITE" id="PS50883"/>
    </source>
</evidence>
<accession>A0A840Y723</accession>
<comment type="caution">
    <text evidence="6">The sequence shown here is derived from an EMBL/GenBank/DDBJ whole genome shotgun (WGS) entry which is preliminary data.</text>
</comment>
<keyword evidence="2" id="KW-1133">Transmembrane helix</keyword>
<dbReference type="InterPro" id="IPR000160">
    <property type="entry name" value="GGDEF_dom"/>
</dbReference>
<dbReference type="InterPro" id="IPR035919">
    <property type="entry name" value="EAL_sf"/>
</dbReference>
<reference evidence="6 7" key="1">
    <citation type="submission" date="2020-08" db="EMBL/GenBank/DDBJ databases">
        <title>Genomic Encyclopedia of Type Strains, Phase IV (KMG-IV): sequencing the most valuable type-strain genomes for metagenomic binning, comparative biology and taxonomic classification.</title>
        <authorList>
            <person name="Goeker M."/>
        </authorList>
    </citation>
    <scope>NUCLEOTIDE SEQUENCE [LARGE SCALE GENOMIC DNA]</scope>
    <source>
        <strain evidence="6 7">DSM 25622</strain>
    </source>
</reference>